<proteinExistence type="inferred from homology"/>
<comment type="similarity">
    <text evidence="2">Belongs to the MLF family.</text>
</comment>
<sequence>MQREREGRNDLFDMGGSFDGFQRFGSFGSRRTIMPSLFGGRDPFDDPFFTRPLGSMFESSIFDQSATSCETLESDGGKGIVIEELNSDDEEDIGKDKCTTEHAGSGKEPSIEHPDDGANDGKIQNMNHRNDYDRVKGTKSPARSFSVQTCKVTYGGIDGAYYTSTKSRRTGGDGVVIEERKEADRTTGQATHRISRGIHDKGHSVTRKLNSDGKVDTTQTLHNLNEDELAEFEEAWKGNSQGHLPGWVDGFSMHANAGSRTDERMGKAVWNNWRLPFRDQARNTRGKGADSEAGTNSGGRTKKIVRIDIE</sequence>
<dbReference type="GO" id="GO:0005737">
    <property type="term" value="C:cytoplasm"/>
    <property type="evidence" value="ECO:0007669"/>
    <property type="project" value="UniProtKB-SubCell"/>
</dbReference>
<keyword evidence="6" id="KW-1185">Reference proteome</keyword>
<evidence type="ECO:0000256" key="3">
    <source>
        <dbReference type="ARBA" id="ARBA00022490"/>
    </source>
</evidence>
<dbReference type="PANTHER" id="PTHR13105">
    <property type="entry name" value="MYELOID LEUKEMIA FACTOR"/>
    <property type="match status" value="1"/>
</dbReference>
<evidence type="ECO:0000313" key="6">
    <source>
        <dbReference type="Proteomes" id="UP000515121"/>
    </source>
</evidence>
<dbReference type="GeneID" id="111313786"/>
<dbReference type="KEGG" id="dzi:111313786"/>
<keyword evidence="4" id="KW-0597">Phosphoprotein</keyword>
<keyword evidence="3" id="KW-0963">Cytoplasm</keyword>
<dbReference type="Pfam" id="PF10248">
    <property type="entry name" value="Mlf1IP"/>
    <property type="match status" value="1"/>
</dbReference>
<organism evidence="6 7">
    <name type="scientific">Durio zibethinus</name>
    <name type="common">Durian</name>
    <dbReference type="NCBI Taxonomy" id="66656"/>
    <lineage>
        <taxon>Eukaryota</taxon>
        <taxon>Viridiplantae</taxon>
        <taxon>Streptophyta</taxon>
        <taxon>Embryophyta</taxon>
        <taxon>Tracheophyta</taxon>
        <taxon>Spermatophyta</taxon>
        <taxon>Magnoliopsida</taxon>
        <taxon>eudicotyledons</taxon>
        <taxon>Gunneridae</taxon>
        <taxon>Pentapetalae</taxon>
        <taxon>rosids</taxon>
        <taxon>malvids</taxon>
        <taxon>Malvales</taxon>
        <taxon>Malvaceae</taxon>
        <taxon>Helicteroideae</taxon>
        <taxon>Durio</taxon>
    </lineage>
</organism>
<evidence type="ECO:0000313" key="7">
    <source>
        <dbReference type="RefSeq" id="XP_022770265.1"/>
    </source>
</evidence>
<dbReference type="InterPro" id="IPR019376">
    <property type="entry name" value="Myeloid_leukemia_factor"/>
</dbReference>
<dbReference type="Proteomes" id="UP000515121">
    <property type="component" value="Unplaced"/>
</dbReference>
<feature type="region of interest" description="Disordered" evidence="5">
    <location>
        <begin position="73"/>
        <end position="140"/>
    </location>
</feature>
<dbReference type="RefSeq" id="XP_022770265.1">
    <property type="nucleotide sequence ID" value="XM_022914530.1"/>
</dbReference>
<dbReference type="AlphaFoldDB" id="A0A6P6AZQ1"/>
<evidence type="ECO:0000256" key="5">
    <source>
        <dbReference type="SAM" id="MobiDB-lite"/>
    </source>
</evidence>
<name>A0A6P6AZQ1_DURZI</name>
<evidence type="ECO:0000256" key="1">
    <source>
        <dbReference type="ARBA" id="ARBA00004496"/>
    </source>
</evidence>
<dbReference type="OrthoDB" id="8707547at2759"/>
<feature type="compositionally biased region" description="Basic and acidic residues" evidence="5">
    <location>
        <begin position="280"/>
        <end position="290"/>
    </location>
</feature>
<gene>
    <name evidence="7" type="primary">LOC111313786</name>
</gene>
<protein>
    <submittedName>
        <fullName evidence="7">Uncharacterized protein LOC111313786</fullName>
    </submittedName>
</protein>
<reference evidence="7" key="1">
    <citation type="submission" date="2025-08" db="UniProtKB">
        <authorList>
            <consortium name="RefSeq"/>
        </authorList>
    </citation>
    <scope>IDENTIFICATION</scope>
    <source>
        <tissue evidence="7">Fruit stalk</tissue>
    </source>
</reference>
<evidence type="ECO:0000256" key="2">
    <source>
        <dbReference type="ARBA" id="ARBA00008332"/>
    </source>
</evidence>
<accession>A0A6P6AZQ1</accession>
<comment type="subcellular location">
    <subcellularLocation>
        <location evidence="1">Cytoplasm</location>
    </subcellularLocation>
</comment>
<evidence type="ECO:0000256" key="4">
    <source>
        <dbReference type="ARBA" id="ARBA00022553"/>
    </source>
</evidence>
<feature type="region of interest" description="Disordered" evidence="5">
    <location>
        <begin position="280"/>
        <end position="310"/>
    </location>
</feature>